<comment type="function">
    <text evidence="1">Component of the MICOS complex, a large protein complex of the mitochondrial inner membrane that plays crucial roles in the maintenance of crista junctions, inner membrane architecture, and formation of contact sites to the outer membrane.</text>
</comment>
<feature type="region of interest" description="Disordered" evidence="2">
    <location>
        <begin position="196"/>
        <end position="218"/>
    </location>
</feature>
<keyword evidence="1" id="KW-0999">Mitochondrion inner membrane</keyword>
<keyword evidence="1" id="KW-0496">Mitochondrion</keyword>
<comment type="subunit">
    <text evidence="1">Component of the mitochondrial contact site and cristae organizing system (MICOS) complex.</text>
</comment>
<feature type="compositionally biased region" description="Polar residues" evidence="2">
    <location>
        <begin position="198"/>
        <end position="218"/>
    </location>
</feature>
<sequence length="389" mass="43318">MSRRSTFLRIAMQASERGSKSSANSQPDNEPLFPGLAYAGAAAIAGAVLVNGSRSSAIKVLTPLAVGAAAGTYFLPAHTDVLMRRWNVPLQVKANETNDQISSLTQQAKEAVDDVSRQAKADWADIKGKVDDLANDYRLVGQDKVDAVTAKFDNSVQNTKSWLGQKQQQAEAGEKFHNRFHDLENTSANARESAFYREQQQGKPTETTSRWSWWSNSDSVSPAKELETKIAESSVAMSNYNNVERPIAPTETEPKSEKPRKIVVDKTVAKAAIKGYEDTINRGSIARKNTEDTARKAAESDLRDGQYVIREVKDHEEPVERVIKMGIKKDLHHGLENLERRAHMLYTGVEHLEYKINKNIQKALEEEADFWHQESLKDQANARGGERGV</sequence>
<protein>
    <recommendedName>
        <fullName evidence="1">MICOS complex subunit</fullName>
    </recommendedName>
</protein>
<keyword evidence="1" id="KW-0472">Membrane</keyword>
<dbReference type="Pfam" id="PF09769">
    <property type="entry name" value="ApoO"/>
    <property type="match status" value="1"/>
</dbReference>
<reference evidence="3" key="1">
    <citation type="journal article" date="2020" name="Fungal Divers.">
        <title>Resolving the Mortierellaceae phylogeny through synthesis of multi-gene phylogenetics and phylogenomics.</title>
        <authorList>
            <person name="Vandepol N."/>
            <person name="Liber J."/>
            <person name="Desiro A."/>
            <person name="Na H."/>
            <person name="Kennedy M."/>
            <person name="Barry K."/>
            <person name="Grigoriev I.V."/>
            <person name="Miller A.N."/>
            <person name="O'Donnell K."/>
            <person name="Stajich J.E."/>
            <person name="Bonito G."/>
        </authorList>
    </citation>
    <scope>NUCLEOTIDE SEQUENCE</scope>
    <source>
        <strain evidence="3">KOD1015</strain>
    </source>
</reference>
<name>A0A9P6G5A0_9FUNG</name>
<comment type="caution">
    <text evidence="3">The sequence shown here is derived from an EMBL/GenBank/DDBJ whole genome shotgun (WGS) entry which is preliminary data.</text>
</comment>
<evidence type="ECO:0000256" key="2">
    <source>
        <dbReference type="SAM" id="MobiDB-lite"/>
    </source>
</evidence>
<dbReference type="GO" id="GO:0061617">
    <property type="term" value="C:MICOS complex"/>
    <property type="evidence" value="ECO:0007669"/>
    <property type="project" value="UniProtKB-UniRule"/>
</dbReference>
<evidence type="ECO:0000313" key="4">
    <source>
        <dbReference type="Proteomes" id="UP000780801"/>
    </source>
</evidence>
<gene>
    <name evidence="3" type="ORF">BGW38_002308</name>
</gene>
<dbReference type="InterPro" id="IPR019166">
    <property type="entry name" value="MIC26/MIC27"/>
</dbReference>
<evidence type="ECO:0000256" key="1">
    <source>
        <dbReference type="RuleBase" id="RU363021"/>
    </source>
</evidence>
<evidence type="ECO:0000313" key="3">
    <source>
        <dbReference type="EMBL" id="KAF9586551.1"/>
    </source>
</evidence>
<dbReference type="OrthoDB" id="2399148at2759"/>
<accession>A0A9P6G5A0</accession>
<dbReference type="GO" id="GO:0042407">
    <property type="term" value="P:cristae formation"/>
    <property type="evidence" value="ECO:0007669"/>
    <property type="project" value="InterPro"/>
</dbReference>
<dbReference type="AlphaFoldDB" id="A0A9P6G5A0"/>
<keyword evidence="4" id="KW-1185">Reference proteome</keyword>
<organism evidence="3 4">
    <name type="scientific">Lunasporangiospora selenospora</name>
    <dbReference type="NCBI Taxonomy" id="979761"/>
    <lineage>
        <taxon>Eukaryota</taxon>
        <taxon>Fungi</taxon>
        <taxon>Fungi incertae sedis</taxon>
        <taxon>Mucoromycota</taxon>
        <taxon>Mortierellomycotina</taxon>
        <taxon>Mortierellomycetes</taxon>
        <taxon>Mortierellales</taxon>
        <taxon>Mortierellaceae</taxon>
        <taxon>Lunasporangiospora</taxon>
    </lineage>
</organism>
<comment type="subcellular location">
    <subcellularLocation>
        <location evidence="1">Mitochondrion inner membrane</location>
    </subcellularLocation>
</comment>
<dbReference type="EMBL" id="JAABOA010000018">
    <property type="protein sequence ID" value="KAF9586551.1"/>
    <property type="molecule type" value="Genomic_DNA"/>
</dbReference>
<dbReference type="Proteomes" id="UP000780801">
    <property type="component" value="Unassembled WGS sequence"/>
</dbReference>
<proteinExistence type="predicted"/>